<accession>A0ACC0MCH3</accession>
<reference evidence="1" key="1">
    <citation type="submission" date="2022-02" db="EMBL/GenBank/DDBJ databases">
        <title>Plant Genome Project.</title>
        <authorList>
            <person name="Zhang R.-G."/>
        </authorList>
    </citation>
    <scope>NUCLEOTIDE SEQUENCE</scope>
    <source>
        <strain evidence="1">AT1</strain>
    </source>
</reference>
<dbReference type="Proteomes" id="UP001062846">
    <property type="component" value="Chromosome 9"/>
</dbReference>
<proteinExistence type="predicted"/>
<keyword evidence="2" id="KW-1185">Reference proteome</keyword>
<gene>
    <name evidence="1" type="ORF">RHMOL_Rhmol09G0123000</name>
</gene>
<organism evidence="1 2">
    <name type="scientific">Rhododendron molle</name>
    <name type="common">Chinese azalea</name>
    <name type="synonym">Azalea mollis</name>
    <dbReference type="NCBI Taxonomy" id="49168"/>
    <lineage>
        <taxon>Eukaryota</taxon>
        <taxon>Viridiplantae</taxon>
        <taxon>Streptophyta</taxon>
        <taxon>Embryophyta</taxon>
        <taxon>Tracheophyta</taxon>
        <taxon>Spermatophyta</taxon>
        <taxon>Magnoliopsida</taxon>
        <taxon>eudicotyledons</taxon>
        <taxon>Gunneridae</taxon>
        <taxon>Pentapetalae</taxon>
        <taxon>asterids</taxon>
        <taxon>Ericales</taxon>
        <taxon>Ericaceae</taxon>
        <taxon>Ericoideae</taxon>
        <taxon>Rhodoreae</taxon>
        <taxon>Rhododendron</taxon>
    </lineage>
</organism>
<name>A0ACC0MCH3_RHOML</name>
<sequence length="978" mass="109964">MKRPYVEISDDEWENHSSFDPSRVLKKPSNPPPPPPPPIESFAFRSSSTFQSVSSSSSDDSLLAQVENFDGNLVDDDLEDDDAEGPPPPTFRGRKFVVDEDSDGDFNEVEVVRVEEEEEIEEMVEESDVVGKALQNCSKISAELRSELYGSGAAAAAYDRYSEVEASSVRIVTQEDVDTACGAEDSDFQPVLKPYQLVGVNFLLLLYKKRIGGAILADEMGLGKTIQAITYLTLLKHLEGDPGPHLIVCPASVLENWERELKKWCPSFSVLQYHGAGRAAYSKELSSLGKTGFPPPFNVILVCYSLFERRSVQQKDDRKVLKHWNWSCVLMDEAHALKDKSSYRWKNLMSVARKANQRLMLTGTPLQNDLHELWSLLEFMMPDLFDTGDVDLKKLLNSGDTDLISRMKSIMGPFILRRLKADVMEQLVPKIQEVKYVEMVKQQDDAYKEAVEECRARTQTNNGTSTLPQRQISNYFVQFRKIANHPLLVRRIYTDEDVVRFAKKLHPMGVFGFECTLDRVIEELKSYNDYSIHRMDPVLLMPIKDDLVLSVITSRQKPPLRPPKASKDADDAAKTSRPPWPPKLPRRPPRPPNLPGRQIKRQGVLAWRQGTSKRLGGLGGRHLEQSVDRLCGIDQHTPDVCRRVPPACWRVPASCPRVHHTRTRRSDAPRILAERAAHSDVSRWFFDHSRARFDGTNTTPCSNLAFDDSLYEPPLSRRLPPPFERPLPPPPSSSSDMLPQSVTVSSRRCGVDSADTPNALGLRAHWKTSSKLDSEQVLFLHHGVSDKKGVLSDEHVMISAKCQELANLLPSLKESGHRVLIFSQWTSMLDILEWTLDVIGVTYRRLDGSTQVTERQTIVDTFNNDTSIFACLLSTRAGGQGLNLIGADTVVIHDMDFNPQIDRQAEDRCHRIGQTKEVTIYRLVTKGTVDENVYEIAKRKLVLDAAVLKSGEEVKTEGGDMPDNKTMGEILSSLLLGS</sequence>
<protein>
    <submittedName>
        <fullName evidence="1">Uncharacterized protein</fullName>
    </submittedName>
</protein>
<dbReference type="EMBL" id="CM046396">
    <property type="protein sequence ID" value="KAI8538675.1"/>
    <property type="molecule type" value="Genomic_DNA"/>
</dbReference>
<evidence type="ECO:0000313" key="2">
    <source>
        <dbReference type="Proteomes" id="UP001062846"/>
    </source>
</evidence>
<comment type="caution">
    <text evidence="1">The sequence shown here is derived from an EMBL/GenBank/DDBJ whole genome shotgun (WGS) entry which is preliminary data.</text>
</comment>
<evidence type="ECO:0000313" key="1">
    <source>
        <dbReference type="EMBL" id="KAI8538675.1"/>
    </source>
</evidence>